<evidence type="ECO:0000313" key="3">
    <source>
        <dbReference type="Proteomes" id="UP000278475"/>
    </source>
</evidence>
<evidence type="ECO:0000256" key="1">
    <source>
        <dbReference type="SAM" id="Phobius"/>
    </source>
</evidence>
<reference evidence="2 3" key="1">
    <citation type="submission" date="2018-06" db="EMBL/GenBank/DDBJ databases">
        <title>Extensive metabolic versatility and redundancy in microbially diverse, dynamic hydrothermal sediments.</title>
        <authorList>
            <person name="Dombrowski N."/>
            <person name="Teske A."/>
            <person name="Baker B.J."/>
        </authorList>
    </citation>
    <scope>NUCLEOTIDE SEQUENCE [LARGE SCALE GENOMIC DNA]</scope>
    <source>
        <strain evidence="2">B66_G16</strain>
    </source>
</reference>
<feature type="transmembrane region" description="Helical" evidence="1">
    <location>
        <begin position="412"/>
        <end position="430"/>
    </location>
</feature>
<accession>A0A497ELE3</accession>
<gene>
    <name evidence="2" type="ORF">DRJ31_10800</name>
</gene>
<keyword evidence="1" id="KW-1133">Transmembrane helix</keyword>
<keyword evidence="1" id="KW-0472">Membrane</keyword>
<organism evidence="2 3">
    <name type="scientific">Thermoproteota archaeon</name>
    <dbReference type="NCBI Taxonomy" id="2056631"/>
    <lineage>
        <taxon>Archaea</taxon>
        <taxon>Thermoproteota</taxon>
    </lineage>
</organism>
<protein>
    <submittedName>
        <fullName evidence="2">Uncharacterized protein</fullName>
    </submittedName>
</protein>
<name>A0A497ELE3_9CREN</name>
<dbReference type="Proteomes" id="UP000278475">
    <property type="component" value="Unassembled WGS sequence"/>
</dbReference>
<proteinExistence type="predicted"/>
<keyword evidence="1" id="KW-0812">Transmembrane</keyword>
<comment type="caution">
    <text evidence="2">The sequence shown here is derived from an EMBL/GenBank/DDBJ whole genome shotgun (WGS) entry which is preliminary data.</text>
</comment>
<sequence>MGRDYVVSRQLDLGEGLRLVHIPAQKNITVTGGFGPTLWFKVSVDGEEKIYWNTMYPGVVYEDEKLVCSHSIMSINNVTVHIIRLFFVKHGIRGGIGVASVWLAMTPVTPTTLANNGIKIYTIYNYGGLVIAAINKSILTYLGDGYWLIVLPDTKYSEFADKALNQIAPYLHIGEPEILLHVAWSGKTFITKINETRCLSGNIWEIYERVEKFLRDVGRRGLAPAEMKMFIEDNDTYIVVGGAGKLDVDEFARLAHQYFKDFSKRVIVVEKFGWLPPGGPYQRMEMLDALRKVPCFFSFGEAVYGTSMIFNASCVKEMARKKNIACDDAVEHIVGKVKKLNPLIRKYLPWQEILIVIAKTPKLIIPTGMTLINTSKPSPEVQVETTQTEKQSQNTMITATYYEEEYTLPHQLMLITLIIIAVIIIVTVTIKYKVA</sequence>
<dbReference type="EMBL" id="QMQV01000229">
    <property type="protein sequence ID" value="RLE45779.1"/>
    <property type="molecule type" value="Genomic_DNA"/>
</dbReference>
<evidence type="ECO:0000313" key="2">
    <source>
        <dbReference type="EMBL" id="RLE45779.1"/>
    </source>
</evidence>
<dbReference type="AlphaFoldDB" id="A0A497ELE3"/>